<dbReference type="AlphaFoldDB" id="A0A9X2JJR0"/>
<sequence length="137" mass="15462">MQHVTPGDWCICISSYLFENRHCSCFVRYDLQKCRKIEWTMCGDQQPCASTPASPLNNPTFEQGKLFVSVDDQQRAGIQTGWYQLPGWRSSGYLTETDLNPGPPQLIHFGLQGSQQSRLSRPVWTNNLAPPTSGRKA</sequence>
<evidence type="ECO:0000313" key="2">
    <source>
        <dbReference type="EMBL" id="MCO6047907.1"/>
    </source>
</evidence>
<evidence type="ECO:0000256" key="1">
    <source>
        <dbReference type="SAM" id="MobiDB-lite"/>
    </source>
</evidence>
<protein>
    <submittedName>
        <fullName evidence="2">Uncharacterized protein</fullName>
    </submittedName>
</protein>
<keyword evidence="3" id="KW-1185">Reference proteome</keyword>
<name>A0A9X2JJR0_9BACT</name>
<feature type="region of interest" description="Disordered" evidence="1">
    <location>
        <begin position="118"/>
        <end position="137"/>
    </location>
</feature>
<gene>
    <name evidence="2" type="ORF">NG895_28720</name>
</gene>
<comment type="caution">
    <text evidence="2">The sequence shown here is derived from an EMBL/GenBank/DDBJ whole genome shotgun (WGS) entry which is preliminary data.</text>
</comment>
<accession>A0A9X2JJR0</accession>
<dbReference type="RefSeq" id="WP_252856013.1">
    <property type="nucleotide sequence ID" value="NZ_JAMXLR010000092.1"/>
</dbReference>
<organism evidence="2 3">
    <name type="scientific">Aeoliella straminimaris</name>
    <dbReference type="NCBI Taxonomy" id="2954799"/>
    <lineage>
        <taxon>Bacteria</taxon>
        <taxon>Pseudomonadati</taxon>
        <taxon>Planctomycetota</taxon>
        <taxon>Planctomycetia</taxon>
        <taxon>Pirellulales</taxon>
        <taxon>Lacipirellulaceae</taxon>
        <taxon>Aeoliella</taxon>
    </lineage>
</organism>
<reference evidence="2" key="1">
    <citation type="submission" date="2022-06" db="EMBL/GenBank/DDBJ databases">
        <title>Aeoliella straminimaris, a novel planctomycete from sediments.</title>
        <authorList>
            <person name="Vitorino I.R."/>
            <person name="Lage O.M."/>
        </authorList>
    </citation>
    <scope>NUCLEOTIDE SEQUENCE</scope>
    <source>
        <strain evidence="2">ICT_H6.2</strain>
    </source>
</reference>
<dbReference type="EMBL" id="JAMXLR010000092">
    <property type="protein sequence ID" value="MCO6047907.1"/>
    <property type="molecule type" value="Genomic_DNA"/>
</dbReference>
<evidence type="ECO:0000313" key="3">
    <source>
        <dbReference type="Proteomes" id="UP001155241"/>
    </source>
</evidence>
<proteinExistence type="predicted"/>
<dbReference type="Proteomes" id="UP001155241">
    <property type="component" value="Unassembled WGS sequence"/>
</dbReference>
<feature type="compositionally biased region" description="Polar residues" evidence="1">
    <location>
        <begin position="118"/>
        <end position="130"/>
    </location>
</feature>